<proteinExistence type="predicted"/>
<sequence>MKSIVKQGSIAVGVVSMVFAATTAHAGGLPLVSTPAPVPTTPSAPPVSPPSAPVGAPDWTAPFSCGSGSAGGLLGSITNIVANTLQIQALNQVNVENICVVDVDDVLNGNILNLLTYSTLIVQNLLNVSLLQVVLNDVDVIDNDGAMLNFQDFISIGDINIGDVVGSELRKDGTLFIFHE</sequence>
<dbReference type="KEGG" id="ccro:CMC5_033460"/>
<protein>
    <recommendedName>
        <fullName evidence="4">Secreted protein</fullName>
    </recommendedName>
</protein>
<dbReference type="AlphaFoldDB" id="A0A0K1EET2"/>
<gene>
    <name evidence="2" type="ORF">CMC5_033460</name>
</gene>
<name>A0A0K1EET2_CHOCO</name>
<feature type="signal peptide" evidence="1">
    <location>
        <begin position="1"/>
        <end position="26"/>
    </location>
</feature>
<dbReference type="EMBL" id="CP012159">
    <property type="protein sequence ID" value="AKT39197.1"/>
    <property type="molecule type" value="Genomic_DNA"/>
</dbReference>
<evidence type="ECO:0000313" key="2">
    <source>
        <dbReference type="EMBL" id="AKT39197.1"/>
    </source>
</evidence>
<evidence type="ECO:0008006" key="4">
    <source>
        <dbReference type="Google" id="ProtNLM"/>
    </source>
</evidence>
<keyword evidence="3" id="KW-1185">Reference proteome</keyword>
<accession>A0A0K1EET2</accession>
<feature type="chain" id="PRO_5005459322" description="Secreted protein" evidence="1">
    <location>
        <begin position="27"/>
        <end position="180"/>
    </location>
</feature>
<dbReference type="Proteomes" id="UP000067626">
    <property type="component" value="Chromosome"/>
</dbReference>
<evidence type="ECO:0000256" key="1">
    <source>
        <dbReference type="SAM" id="SignalP"/>
    </source>
</evidence>
<reference evidence="2 3" key="1">
    <citation type="submission" date="2015-07" db="EMBL/GenBank/DDBJ databases">
        <title>Genome analysis of myxobacterium Chondromyces crocatus Cm c5 reveals a high potential for natural compound synthesis and the genetic basis for the loss of fruiting body formation.</title>
        <authorList>
            <person name="Zaburannyi N."/>
            <person name="Bunk B."/>
            <person name="Maier J."/>
            <person name="Overmann J."/>
            <person name="Mueller R."/>
        </authorList>
    </citation>
    <scope>NUCLEOTIDE SEQUENCE [LARGE SCALE GENOMIC DNA]</scope>
    <source>
        <strain evidence="2 3">Cm c5</strain>
    </source>
</reference>
<keyword evidence="1" id="KW-0732">Signal</keyword>
<organism evidence="2 3">
    <name type="scientific">Chondromyces crocatus</name>
    <dbReference type="NCBI Taxonomy" id="52"/>
    <lineage>
        <taxon>Bacteria</taxon>
        <taxon>Pseudomonadati</taxon>
        <taxon>Myxococcota</taxon>
        <taxon>Polyangia</taxon>
        <taxon>Polyangiales</taxon>
        <taxon>Polyangiaceae</taxon>
        <taxon>Chondromyces</taxon>
    </lineage>
</organism>
<dbReference type="RefSeq" id="WP_050431331.1">
    <property type="nucleotide sequence ID" value="NZ_CP012159.1"/>
</dbReference>
<evidence type="ECO:0000313" key="3">
    <source>
        <dbReference type="Proteomes" id="UP000067626"/>
    </source>
</evidence>